<keyword evidence="7" id="KW-1185">Reference proteome</keyword>
<dbReference type="Proteomes" id="UP001500074">
    <property type="component" value="Unassembled WGS sequence"/>
</dbReference>
<feature type="domain" description="HTH luxR-type" evidence="5">
    <location>
        <begin position="211"/>
        <end position="276"/>
    </location>
</feature>
<dbReference type="Gene3D" id="1.10.10.10">
    <property type="entry name" value="Winged helix-like DNA-binding domain superfamily/Winged helix DNA-binding domain"/>
    <property type="match status" value="1"/>
</dbReference>
<evidence type="ECO:0000259" key="5">
    <source>
        <dbReference type="PROSITE" id="PS50043"/>
    </source>
</evidence>
<dbReference type="InterPro" id="IPR000792">
    <property type="entry name" value="Tscrpt_reg_LuxR_C"/>
</dbReference>
<name>A0ABP9R0P3_9GAMM</name>
<dbReference type="PANTHER" id="PTHR44688:SF16">
    <property type="entry name" value="DNA-BINDING TRANSCRIPTIONAL ACTIVATOR DEVR_DOSR"/>
    <property type="match status" value="1"/>
</dbReference>
<proteinExistence type="predicted"/>
<feature type="region of interest" description="Disordered" evidence="4">
    <location>
        <begin position="190"/>
        <end position="211"/>
    </location>
</feature>
<dbReference type="InterPro" id="IPR036388">
    <property type="entry name" value="WH-like_DNA-bd_sf"/>
</dbReference>
<dbReference type="PANTHER" id="PTHR44688">
    <property type="entry name" value="DNA-BINDING TRANSCRIPTIONAL ACTIVATOR DEVR_DOSR"/>
    <property type="match status" value="1"/>
</dbReference>
<reference evidence="7" key="1">
    <citation type="journal article" date="2019" name="Int. J. Syst. Evol. Microbiol.">
        <title>The Global Catalogue of Microorganisms (GCM) 10K type strain sequencing project: providing services to taxonomists for standard genome sequencing and annotation.</title>
        <authorList>
            <consortium name="The Broad Institute Genomics Platform"/>
            <consortium name="The Broad Institute Genome Sequencing Center for Infectious Disease"/>
            <person name="Wu L."/>
            <person name="Ma J."/>
        </authorList>
    </citation>
    <scope>NUCLEOTIDE SEQUENCE [LARGE SCALE GENOMIC DNA]</scope>
    <source>
        <strain evidence="7">JCM 18472</strain>
    </source>
</reference>
<dbReference type="PROSITE" id="PS50043">
    <property type="entry name" value="HTH_LUXR_2"/>
    <property type="match status" value="1"/>
</dbReference>
<gene>
    <name evidence="6" type="ORF">GCM10023342_03100</name>
</gene>
<accession>A0ABP9R0P3</accession>
<dbReference type="CDD" id="cd06170">
    <property type="entry name" value="LuxR_C_like"/>
    <property type="match status" value="1"/>
</dbReference>
<dbReference type="SMART" id="SM00421">
    <property type="entry name" value="HTH_LUXR"/>
    <property type="match status" value="1"/>
</dbReference>
<keyword evidence="2" id="KW-0238">DNA-binding</keyword>
<keyword evidence="3" id="KW-0804">Transcription</keyword>
<dbReference type="SUPFAM" id="SSF46894">
    <property type="entry name" value="C-terminal effector domain of the bipartite response regulators"/>
    <property type="match status" value="1"/>
</dbReference>
<evidence type="ECO:0000256" key="1">
    <source>
        <dbReference type="ARBA" id="ARBA00023015"/>
    </source>
</evidence>
<evidence type="ECO:0000256" key="3">
    <source>
        <dbReference type="ARBA" id="ARBA00023163"/>
    </source>
</evidence>
<comment type="caution">
    <text evidence="6">The sequence shown here is derived from an EMBL/GenBank/DDBJ whole genome shotgun (WGS) entry which is preliminary data.</text>
</comment>
<evidence type="ECO:0000256" key="2">
    <source>
        <dbReference type="ARBA" id="ARBA00023125"/>
    </source>
</evidence>
<keyword evidence="1" id="KW-0805">Transcription regulation</keyword>
<dbReference type="EMBL" id="BAABKI010000004">
    <property type="protein sequence ID" value="GAA5170141.1"/>
    <property type="molecule type" value="Genomic_DNA"/>
</dbReference>
<dbReference type="InterPro" id="IPR016032">
    <property type="entry name" value="Sig_transdc_resp-reg_C-effctor"/>
</dbReference>
<evidence type="ECO:0000313" key="6">
    <source>
        <dbReference type="EMBL" id="GAA5170141.1"/>
    </source>
</evidence>
<organism evidence="6 7">
    <name type="scientific">Modicisalibacter zincidurans</name>
    <dbReference type="NCBI Taxonomy" id="1178777"/>
    <lineage>
        <taxon>Bacteria</taxon>
        <taxon>Pseudomonadati</taxon>
        <taxon>Pseudomonadota</taxon>
        <taxon>Gammaproteobacteria</taxon>
        <taxon>Oceanospirillales</taxon>
        <taxon>Halomonadaceae</taxon>
        <taxon>Modicisalibacter</taxon>
    </lineage>
</organism>
<evidence type="ECO:0000313" key="7">
    <source>
        <dbReference type="Proteomes" id="UP001500074"/>
    </source>
</evidence>
<protein>
    <submittedName>
        <fullName evidence="6">Helix-turn-helix transcriptional regulator</fullName>
    </submittedName>
</protein>
<dbReference type="Pfam" id="PF00196">
    <property type="entry name" value="GerE"/>
    <property type="match status" value="1"/>
</dbReference>
<dbReference type="PRINTS" id="PR00038">
    <property type="entry name" value="HTHLUXR"/>
</dbReference>
<dbReference type="RefSeq" id="WP_231663015.1">
    <property type="nucleotide sequence ID" value="NZ_BAABKI010000004.1"/>
</dbReference>
<dbReference type="PROSITE" id="PS00622">
    <property type="entry name" value="HTH_LUXR_1"/>
    <property type="match status" value="1"/>
</dbReference>
<sequence length="277" mass="31288">MVGRNAQEDRSGGSMACLASLESLAWHRSFAGLVDKLDTGDFWLAVVRTLGAHVDFNTWVALIFDPREPPRILAESDEDDGSDESLFQDYQRGLYLLDPFYIDARGRGRSGLFTLADVAPQRFTQTEYYQRYFQRNIVADEIQFNCVLGGERTLCLSLGSVVAFDHATLGLLSLIQPWLLALMGQRMHFESEPGTRPGPHPWHPDPEPAQPLEARPALTEREREISQLMLAGGSTKEIARRLSISVETVRAHKKHIYVKLGINSQSELFSLFWQARR</sequence>
<evidence type="ECO:0000256" key="4">
    <source>
        <dbReference type="SAM" id="MobiDB-lite"/>
    </source>
</evidence>